<feature type="transmembrane region" description="Helical" evidence="2">
    <location>
        <begin position="246"/>
        <end position="268"/>
    </location>
</feature>
<keyword evidence="5" id="KW-1185">Reference proteome</keyword>
<evidence type="ECO:0000313" key="5">
    <source>
        <dbReference type="Proteomes" id="UP001239445"/>
    </source>
</evidence>
<dbReference type="PANTHER" id="PTHR16861">
    <property type="entry name" value="GLYCOPROTEIN 38"/>
    <property type="match status" value="1"/>
</dbReference>
<evidence type="ECO:0008006" key="6">
    <source>
        <dbReference type="Google" id="ProtNLM"/>
    </source>
</evidence>
<keyword evidence="3" id="KW-0732">Signal</keyword>
<dbReference type="EMBL" id="MU839830">
    <property type="protein sequence ID" value="KAK1757623.1"/>
    <property type="molecule type" value="Genomic_DNA"/>
</dbReference>
<organism evidence="4 5">
    <name type="scientific">Echria macrotheca</name>
    <dbReference type="NCBI Taxonomy" id="438768"/>
    <lineage>
        <taxon>Eukaryota</taxon>
        <taxon>Fungi</taxon>
        <taxon>Dikarya</taxon>
        <taxon>Ascomycota</taxon>
        <taxon>Pezizomycotina</taxon>
        <taxon>Sordariomycetes</taxon>
        <taxon>Sordariomycetidae</taxon>
        <taxon>Sordariales</taxon>
        <taxon>Schizotheciaceae</taxon>
        <taxon>Echria</taxon>
    </lineage>
</organism>
<feature type="region of interest" description="Disordered" evidence="1">
    <location>
        <begin position="370"/>
        <end position="404"/>
    </location>
</feature>
<proteinExistence type="predicted"/>
<dbReference type="CDD" id="cd12087">
    <property type="entry name" value="TM_EGFR-like"/>
    <property type="match status" value="1"/>
</dbReference>
<sequence length="441" mass="45712">MRISGGRFGLTAVVVGFGTVVAADTQRVDFNKGFSDGAVVAGVPSAIFNVTSAQMSRIFGWQIANGDSLQVNTINLFVINNTNHDQIGSSNQNGAGEGNGVQPSLPFPPFATPTFTGRPQIPRHTIKRAETGLQGSLKVDSTERGGTVTVDNFQSLLGFAGLVMYFEAVWPENDGRSYSRAFTVVDGTKSNAAQSLPDASRFTDPNPVLPQSGGNGVGIATSTSTPIAATPQSDSSSSGGLGAGPIAGIVVGGVIALVALLAAIWFFCIRRRSQANDEATLGAYGNARRRTDELIAEKEANAGVDVAPHSPYSDDGGGVIGGGRPRRSSSLHHVDAAAIPPVTSHHRELSQQPLKQALIGGGGSYSPYSDHGVGVRQAGGEPGSRGGSPVPANGRTTPGGGMAATQYAHLVEEGMTEDEIRRLEEEERALDAAIEQAGRRP</sequence>
<evidence type="ECO:0000256" key="1">
    <source>
        <dbReference type="SAM" id="MobiDB-lite"/>
    </source>
</evidence>
<keyword evidence="2" id="KW-0472">Membrane</keyword>
<feature type="compositionally biased region" description="Low complexity" evidence="1">
    <location>
        <begin position="219"/>
        <end position="238"/>
    </location>
</feature>
<feature type="region of interest" description="Disordered" evidence="1">
    <location>
        <begin position="219"/>
        <end position="239"/>
    </location>
</feature>
<protein>
    <recommendedName>
        <fullName evidence="6">Mid2 domain-containing protein</fullName>
    </recommendedName>
</protein>
<accession>A0AAJ0BI63</accession>
<dbReference type="PANTHER" id="PTHR16861:SF4">
    <property type="entry name" value="SH3 DOMAIN PROTEIN (AFU_ORTHOLOGUE AFUA_1G13610)"/>
    <property type="match status" value="1"/>
</dbReference>
<name>A0AAJ0BI63_9PEZI</name>
<feature type="signal peptide" evidence="3">
    <location>
        <begin position="1"/>
        <end position="22"/>
    </location>
</feature>
<evidence type="ECO:0000256" key="3">
    <source>
        <dbReference type="SAM" id="SignalP"/>
    </source>
</evidence>
<comment type="caution">
    <text evidence="4">The sequence shown here is derived from an EMBL/GenBank/DDBJ whole genome shotgun (WGS) entry which is preliminary data.</text>
</comment>
<keyword evidence="2" id="KW-0812">Transmembrane</keyword>
<feature type="chain" id="PRO_5042602057" description="Mid2 domain-containing protein" evidence="3">
    <location>
        <begin position="23"/>
        <end position="441"/>
    </location>
</feature>
<keyword evidence="2" id="KW-1133">Transmembrane helix</keyword>
<evidence type="ECO:0000313" key="4">
    <source>
        <dbReference type="EMBL" id="KAK1757623.1"/>
    </source>
</evidence>
<gene>
    <name evidence="4" type="ORF">QBC47DRAFT_161946</name>
</gene>
<dbReference type="AlphaFoldDB" id="A0AAJ0BI63"/>
<evidence type="ECO:0000256" key="2">
    <source>
        <dbReference type="SAM" id="Phobius"/>
    </source>
</evidence>
<reference evidence="4" key="1">
    <citation type="submission" date="2023-06" db="EMBL/GenBank/DDBJ databases">
        <title>Genome-scale phylogeny and comparative genomics of the fungal order Sordariales.</title>
        <authorList>
            <consortium name="Lawrence Berkeley National Laboratory"/>
            <person name="Hensen N."/>
            <person name="Bonometti L."/>
            <person name="Westerberg I."/>
            <person name="Brannstrom I.O."/>
            <person name="Guillou S."/>
            <person name="Cros-Aarteil S."/>
            <person name="Calhoun S."/>
            <person name="Haridas S."/>
            <person name="Kuo A."/>
            <person name="Mondo S."/>
            <person name="Pangilinan J."/>
            <person name="Riley R."/>
            <person name="Labutti K."/>
            <person name="Andreopoulos B."/>
            <person name="Lipzen A."/>
            <person name="Chen C."/>
            <person name="Yanf M."/>
            <person name="Daum C."/>
            <person name="Ng V."/>
            <person name="Clum A."/>
            <person name="Steindorff A."/>
            <person name="Ohm R."/>
            <person name="Martin F."/>
            <person name="Silar P."/>
            <person name="Natvig D."/>
            <person name="Lalanne C."/>
            <person name="Gautier V."/>
            <person name="Ament-Velasquez S.L."/>
            <person name="Kruys A."/>
            <person name="Hutchinson M.I."/>
            <person name="Powell A.J."/>
            <person name="Barry K."/>
            <person name="Miller A.N."/>
            <person name="Grigoriev I.V."/>
            <person name="Debuchy R."/>
            <person name="Gladieux P."/>
            <person name="Thoren M.H."/>
            <person name="Johannesson H."/>
        </authorList>
    </citation>
    <scope>NUCLEOTIDE SEQUENCE</scope>
    <source>
        <strain evidence="4">PSN4</strain>
    </source>
</reference>
<dbReference type="Proteomes" id="UP001239445">
    <property type="component" value="Unassembled WGS sequence"/>
</dbReference>